<organism evidence="1 2">
    <name type="scientific">Pedobacter paludis</name>
    <dbReference type="NCBI Taxonomy" id="2203212"/>
    <lineage>
        <taxon>Bacteria</taxon>
        <taxon>Pseudomonadati</taxon>
        <taxon>Bacteroidota</taxon>
        <taxon>Sphingobacteriia</taxon>
        <taxon>Sphingobacteriales</taxon>
        <taxon>Sphingobacteriaceae</taxon>
        <taxon>Pedobacter</taxon>
    </lineage>
</organism>
<dbReference type="EMBL" id="QGNY01000008">
    <property type="protein sequence ID" value="PWS30042.1"/>
    <property type="molecule type" value="Genomic_DNA"/>
</dbReference>
<keyword evidence="2" id="KW-1185">Reference proteome</keyword>
<evidence type="ECO:0000313" key="2">
    <source>
        <dbReference type="Proteomes" id="UP000245391"/>
    </source>
</evidence>
<dbReference type="Proteomes" id="UP000245391">
    <property type="component" value="Unassembled WGS sequence"/>
</dbReference>
<dbReference type="AlphaFoldDB" id="A0A317EUD7"/>
<dbReference type="OrthoDB" id="955690at2"/>
<protein>
    <submittedName>
        <fullName evidence="1">Uncharacterized protein</fullName>
    </submittedName>
</protein>
<comment type="caution">
    <text evidence="1">The sequence shown here is derived from an EMBL/GenBank/DDBJ whole genome shotgun (WGS) entry which is preliminary data.</text>
</comment>
<sequence>MAKFINWKRNWLSSKIELFVNGIQKGAIIFSTWRSDAESIFEDKNYFFTNVGFWQSKTNVYDKKTNELIAIITYDSWKSKAVISMKSGEQFEWKSTNFWKSQFVVSNYKDANIIYNSSSNSGSISSDTDDSLLMITGLFIKQIYNKRGAALVACFVPIIIATTSRHH</sequence>
<proteinExistence type="predicted"/>
<evidence type="ECO:0000313" key="1">
    <source>
        <dbReference type="EMBL" id="PWS30042.1"/>
    </source>
</evidence>
<accession>A0A317EUD7</accession>
<name>A0A317EUD7_9SPHI</name>
<dbReference type="RefSeq" id="WP_109931872.1">
    <property type="nucleotide sequence ID" value="NZ_QGNY01000008.1"/>
</dbReference>
<gene>
    <name evidence="1" type="ORF">DF947_18920</name>
</gene>
<reference evidence="2" key="1">
    <citation type="submission" date="2018-05" db="EMBL/GenBank/DDBJ databases">
        <title>Pedobacter paludis sp. nov., isolated from wetland soil.</title>
        <authorList>
            <person name="Zhang Y."/>
        </authorList>
    </citation>
    <scope>NUCLEOTIDE SEQUENCE [LARGE SCALE GENOMIC DNA]</scope>
    <source>
        <strain evidence="2">R-8</strain>
    </source>
</reference>